<evidence type="ECO:0000256" key="2">
    <source>
        <dbReference type="ARBA" id="ARBA00023235"/>
    </source>
</evidence>
<evidence type="ECO:0000313" key="3">
    <source>
        <dbReference type="EMBL" id="MSU05305.1"/>
    </source>
</evidence>
<dbReference type="InterPro" id="IPR012341">
    <property type="entry name" value="6hp_glycosidase-like_sf"/>
</dbReference>
<dbReference type="Gene3D" id="1.50.10.10">
    <property type="match status" value="1"/>
</dbReference>
<evidence type="ECO:0000313" key="4">
    <source>
        <dbReference type="Proteomes" id="UP000460549"/>
    </source>
</evidence>
<name>A0A7X2PBG7_9SPIO</name>
<organism evidence="3 4">
    <name type="scientific">Bullifex porci</name>
    <dbReference type="NCBI Taxonomy" id="2606638"/>
    <lineage>
        <taxon>Bacteria</taxon>
        <taxon>Pseudomonadati</taxon>
        <taxon>Spirochaetota</taxon>
        <taxon>Spirochaetia</taxon>
        <taxon>Spirochaetales</taxon>
        <taxon>Spirochaetaceae</taxon>
        <taxon>Bullifex</taxon>
    </lineage>
</organism>
<proteinExistence type="inferred from homology"/>
<keyword evidence="4" id="KW-1185">Reference proteome</keyword>
<reference evidence="3 4" key="1">
    <citation type="submission" date="2019-08" db="EMBL/GenBank/DDBJ databases">
        <title>In-depth cultivation of the pig gut microbiome towards novel bacterial diversity and tailored functional studies.</title>
        <authorList>
            <person name="Wylensek D."/>
            <person name="Hitch T.C.A."/>
            <person name="Clavel T."/>
        </authorList>
    </citation>
    <scope>NUCLEOTIDE SEQUENCE [LARGE SCALE GENOMIC DNA]</scope>
    <source>
        <strain evidence="3 4">NM-380-WT-3C1</strain>
    </source>
</reference>
<dbReference type="AlphaFoldDB" id="A0A7X2PBG7"/>
<gene>
    <name evidence="3" type="ORF">FYJ80_00690</name>
</gene>
<protein>
    <submittedName>
        <fullName evidence="3">N-acylglucosamine 2-epimerase</fullName>
    </submittedName>
</protein>
<accession>A0A7X2PBG7</accession>
<dbReference type="Proteomes" id="UP000460549">
    <property type="component" value="Unassembled WGS sequence"/>
</dbReference>
<dbReference type="PANTHER" id="PTHR15108">
    <property type="entry name" value="N-ACYLGLUCOSAMINE-2-EPIMERASE"/>
    <property type="match status" value="1"/>
</dbReference>
<dbReference type="InterPro" id="IPR008928">
    <property type="entry name" value="6-hairpin_glycosidase_sf"/>
</dbReference>
<comment type="caution">
    <text evidence="3">The sequence shown here is derived from an EMBL/GenBank/DDBJ whole genome shotgun (WGS) entry which is preliminary data.</text>
</comment>
<dbReference type="EMBL" id="VUNN01000001">
    <property type="protein sequence ID" value="MSU05305.1"/>
    <property type="molecule type" value="Genomic_DNA"/>
</dbReference>
<comment type="similarity">
    <text evidence="1">Belongs to the N-acylglucosamine 2-epimerase family.</text>
</comment>
<dbReference type="FunFam" id="1.50.10.10:FF:000021">
    <property type="entry name" value="N-acylglucosamine 2-epimerase"/>
    <property type="match status" value="1"/>
</dbReference>
<dbReference type="InterPro" id="IPR010819">
    <property type="entry name" value="AGE/CE"/>
</dbReference>
<dbReference type="Pfam" id="PF07221">
    <property type="entry name" value="GlcNAc_2-epim"/>
    <property type="match status" value="1"/>
</dbReference>
<dbReference type="SUPFAM" id="SSF48208">
    <property type="entry name" value="Six-hairpin glycosidases"/>
    <property type="match status" value="1"/>
</dbReference>
<evidence type="ECO:0000256" key="1">
    <source>
        <dbReference type="ARBA" id="ARBA00008558"/>
    </source>
</evidence>
<dbReference type="GO" id="GO:0016853">
    <property type="term" value="F:isomerase activity"/>
    <property type="evidence" value="ECO:0007669"/>
    <property type="project" value="UniProtKB-KW"/>
</dbReference>
<keyword evidence="2" id="KW-0413">Isomerase</keyword>
<dbReference type="GO" id="GO:0005975">
    <property type="term" value="P:carbohydrate metabolic process"/>
    <property type="evidence" value="ECO:0007669"/>
    <property type="project" value="InterPro"/>
</dbReference>
<sequence>MMDFLEVKKNFSYELTEKVLPFWLKHGMDSVNGGIYTCLDRDGTLLDTDKSVWFQGRALWTFCAAYEKIEKRKEYLDAATSLVKFIDSHCFDSDGRMFFKVTADGRPVVKRLRYFFSETFAIIGYAAYSRITGDLSYRDKAFKLLEFVEYLRTTKGILIPKVNPENEPSIAFGGPMILLNVLSELRQSFPEKEEWCNSYMAKLLTEVETYFVRDDLKCVLEIVAPDGRFLKEHYDGRIINPGHAIEGAWFIMNEGLIKNDDHLIKLGLKMLDWHWEKGWDKEYGGGIIQYRDALDLPLSEYHQDMKFWWPQCEAAIATLMAYGITKDEKYLSWFNEVNKYIDDRFVDNEYGEWYGYFHRDGTLATRIKGNFYKGPFHIPRMYMKCIELIDYFNL</sequence>